<dbReference type="AlphaFoldDB" id="A0A9P8Y9E2"/>
<feature type="region of interest" description="Disordered" evidence="1">
    <location>
        <begin position="82"/>
        <end position="109"/>
    </location>
</feature>
<evidence type="ECO:0000313" key="2">
    <source>
        <dbReference type="EMBL" id="KAH7033393.1"/>
    </source>
</evidence>
<dbReference type="Proteomes" id="UP000756346">
    <property type="component" value="Unassembled WGS sequence"/>
</dbReference>
<dbReference type="RefSeq" id="XP_046014225.1">
    <property type="nucleotide sequence ID" value="XM_046147845.1"/>
</dbReference>
<feature type="compositionally biased region" description="Low complexity" evidence="1">
    <location>
        <begin position="100"/>
        <end position="109"/>
    </location>
</feature>
<keyword evidence="3" id="KW-1185">Reference proteome</keyword>
<name>A0A9P8Y9E2_9PEZI</name>
<organism evidence="2 3">
    <name type="scientific">Microdochium trichocladiopsis</name>
    <dbReference type="NCBI Taxonomy" id="1682393"/>
    <lineage>
        <taxon>Eukaryota</taxon>
        <taxon>Fungi</taxon>
        <taxon>Dikarya</taxon>
        <taxon>Ascomycota</taxon>
        <taxon>Pezizomycotina</taxon>
        <taxon>Sordariomycetes</taxon>
        <taxon>Xylariomycetidae</taxon>
        <taxon>Xylariales</taxon>
        <taxon>Microdochiaceae</taxon>
        <taxon>Microdochium</taxon>
    </lineage>
</organism>
<protein>
    <submittedName>
        <fullName evidence="2">Uncharacterized protein</fullName>
    </submittedName>
</protein>
<reference evidence="2" key="1">
    <citation type="journal article" date="2021" name="Nat. Commun.">
        <title>Genetic determinants of endophytism in the Arabidopsis root mycobiome.</title>
        <authorList>
            <person name="Mesny F."/>
            <person name="Miyauchi S."/>
            <person name="Thiergart T."/>
            <person name="Pickel B."/>
            <person name="Atanasova L."/>
            <person name="Karlsson M."/>
            <person name="Huettel B."/>
            <person name="Barry K.W."/>
            <person name="Haridas S."/>
            <person name="Chen C."/>
            <person name="Bauer D."/>
            <person name="Andreopoulos W."/>
            <person name="Pangilinan J."/>
            <person name="LaButti K."/>
            <person name="Riley R."/>
            <person name="Lipzen A."/>
            <person name="Clum A."/>
            <person name="Drula E."/>
            <person name="Henrissat B."/>
            <person name="Kohler A."/>
            <person name="Grigoriev I.V."/>
            <person name="Martin F.M."/>
            <person name="Hacquard S."/>
        </authorList>
    </citation>
    <scope>NUCLEOTIDE SEQUENCE</scope>
    <source>
        <strain evidence="2">MPI-CAGE-CH-0230</strain>
    </source>
</reference>
<dbReference type="EMBL" id="JAGTJQ010000004">
    <property type="protein sequence ID" value="KAH7033393.1"/>
    <property type="molecule type" value="Genomic_DNA"/>
</dbReference>
<dbReference type="GeneID" id="70177391"/>
<sequence>MGISFGFLWLRRRRMVRLQTRPGAMTYTSRHWVFCIAGFSIWHLGHQTRGAPWGLFYEQWSLTSWLRDENRVVAGAPGREARGYKTIPSRPFPRARTRTGRTTGEGTTITSYPGIASLGSFC</sequence>
<comment type="caution">
    <text evidence="2">The sequence shown here is derived from an EMBL/GenBank/DDBJ whole genome shotgun (WGS) entry which is preliminary data.</text>
</comment>
<proteinExistence type="predicted"/>
<evidence type="ECO:0000256" key="1">
    <source>
        <dbReference type="SAM" id="MobiDB-lite"/>
    </source>
</evidence>
<accession>A0A9P8Y9E2</accession>
<evidence type="ECO:0000313" key="3">
    <source>
        <dbReference type="Proteomes" id="UP000756346"/>
    </source>
</evidence>
<gene>
    <name evidence="2" type="ORF">B0I36DRAFT_108506</name>
</gene>